<feature type="region of interest" description="Disordered" evidence="1">
    <location>
        <begin position="64"/>
        <end position="112"/>
    </location>
</feature>
<organism evidence="2">
    <name type="scientific">Eutreptiella gymnastica</name>
    <dbReference type="NCBI Taxonomy" id="73025"/>
    <lineage>
        <taxon>Eukaryota</taxon>
        <taxon>Discoba</taxon>
        <taxon>Euglenozoa</taxon>
        <taxon>Euglenida</taxon>
        <taxon>Spirocuta</taxon>
        <taxon>Euglenophyceae</taxon>
        <taxon>Eutreptiales</taxon>
        <taxon>Eutreptiaceae</taxon>
        <taxon>Eutreptiella</taxon>
    </lineage>
</organism>
<dbReference type="EMBL" id="HBJA01016593">
    <property type="protein sequence ID" value="CAE0794213.1"/>
    <property type="molecule type" value="Transcribed_RNA"/>
</dbReference>
<proteinExistence type="predicted"/>
<evidence type="ECO:0000256" key="1">
    <source>
        <dbReference type="SAM" id="MobiDB-lite"/>
    </source>
</evidence>
<protein>
    <submittedName>
        <fullName evidence="2">Uncharacterized protein</fullName>
    </submittedName>
</protein>
<sequence>MCSPGKMPQSSETSGAVRISHCDHRAKQNDTQTMPRLADLLSKLATRPTSTTMFPRFQRVADGAVQKCPAKQRRTTNAEPHHTDTLSLNDDSVSSPRSPNLPILTEPPRRAL</sequence>
<feature type="compositionally biased region" description="Polar residues" evidence="1">
    <location>
        <begin position="85"/>
        <end position="98"/>
    </location>
</feature>
<reference evidence="2" key="1">
    <citation type="submission" date="2021-01" db="EMBL/GenBank/DDBJ databases">
        <authorList>
            <person name="Corre E."/>
            <person name="Pelletier E."/>
            <person name="Niang G."/>
            <person name="Scheremetjew M."/>
            <person name="Finn R."/>
            <person name="Kale V."/>
            <person name="Holt S."/>
            <person name="Cochrane G."/>
            <person name="Meng A."/>
            <person name="Brown T."/>
            <person name="Cohen L."/>
        </authorList>
    </citation>
    <scope>NUCLEOTIDE SEQUENCE</scope>
    <source>
        <strain evidence="2">CCMP1594</strain>
    </source>
</reference>
<gene>
    <name evidence="2" type="ORF">EGYM00163_LOCUS5331</name>
</gene>
<accession>A0A7S4CDG5</accession>
<evidence type="ECO:0000313" key="2">
    <source>
        <dbReference type="EMBL" id="CAE0794213.1"/>
    </source>
</evidence>
<name>A0A7S4CDG5_9EUGL</name>
<dbReference type="AlphaFoldDB" id="A0A7S4CDG5"/>